<dbReference type="Pfam" id="PF21082">
    <property type="entry name" value="MS_channel_3rd"/>
    <property type="match status" value="1"/>
</dbReference>
<dbReference type="InterPro" id="IPR022249">
    <property type="entry name" value="DUF3772"/>
</dbReference>
<feature type="chain" id="PRO_5046679095" evidence="8">
    <location>
        <begin position="22"/>
        <end position="766"/>
    </location>
</feature>
<accession>A0ABX2IR99</accession>
<dbReference type="Gene3D" id="3.30.70.100">
    <property type="match status" value="1"/>
</dbReference>
<keyword evidence="5 7" id="KW-1133">Transmembrane helix</keyword>
<feature type="transmembrane region" description="Helical" evidence="7">
    <location>
        <begin position="571"/>
        <end position="600"/>
    </location>
</feature>
<keyword evidence="4 7" id="KW-0812">Transmembrane</keyword>
<evidence type="ECO:0000256" key="7">
    <source>
        <dbReference type="SAM" id="Phobius"/>
    </source>
</evidence>
<dbReference type="InterPro" id="IPR006685">
    <property type="entry name" value="MscS_channel_2nd"/>
</dbReference>
<feature type="transmembrane region" description="Helical" evidence="7">
    <location>
        <begin position="337"/>
        <end position="361"/>
    </location>
</feature>
<feature type="transmembrane region" description="Helical" evidence="7">
    <location>
        <begin position="504"/>
        <end position="521"/>
    </location>
</feature>
<evidence type="ECO:0000256" key="3">
    <source>
        <dbReference type="ARBA" id="ARBA00022475"/>
    </source>
</evidence>
<dbReference type="Pfam" id="PF00924">
    <property type="entry name" value="MS_channel_2nd"/>
    <property type="match status" value="1"/>
</dbReference>
<dbReference type="PANTHER" id="PTHR30347">
    <property type="entry name" value="POTASSIUM CHANNEL RELATED"/>
    <property type="match status" value="1"/>
</dbReference>
<keyword evidence="13" id="KW-1185">Reference proteome</keyword>
<feature type="transmembrane region" description="Helical" evidence="7">
    <location>
        <begin position="542"/>
        <end position="565"/>
    </location>
</feature>
<dbReference type="InterPro" id="IPR011066">
    <property type="entry name" value="MscS_channel_C_sf"/>
</dbReference>
<gene>
    <name evidence="12" type="ORF">HRQ87_11415</name>
</gene>
<feature type="signal peptide" evidence="8">
    <location>
        <begin position="1"/>
        <end position="21"/>
    </location>
</feature>
<feature type="transmembrane region" description="Helical" evidence="7">
    <location>
        <begin position="232"/>
        <end position="256"/>
    </location>
</feature>
<organism evidence="12 13">
    <name type="scientific">Parasulfitobacter algicola</name>
    <dbReference type="NCBI Taxonomy" id="2614809"/>
    <lineage>
        <taxon>Bacteria</taxon>
        <taxon>Pseudomonadati</taxon>
        <taxon>Pseudomonadota</taxon>
        <taxon>Alphaproteobacteria</taxon>
        <taxon>Rhodobacterales</taxon>
        <taxon>Roseobacteraceae</taxon>
        <taxon>Parasulfitobacter</taxon>
    </lineage>
</organism>
<dbReference type="InterPro" id="IPR049278">
    <property type="entry name" value="MS_channel_C"/>
</dbReference>
<comment type="similarity">
    <text evidence="2">Belongs to the MscS (TC 1.A.23) family.</text>
</comment>
<proteinExistence type="inferred from homology"/>
<dbReference type="Proteomes" id="UP000777935">
    <property type="component" value="Unassembled WGS sequence"/>
</dbReference>
<dbReference type="SUPFAM" id="SSF50182">
    <property type="entry name" value="Sm-like ribonucleoproteins"/>
    <property type="match status" value="1"/>
</dbReference>
<keyword evidence="8" id="KW-0732">Signal</keyword>
<sequence length="766" mass="84368">MMLYRFVFLIIFAFFGFSAFAQDVAPPDYQQWENIATRAEDAIQAGRASSAALEQLRSQLAVWREGFLSAQNTNRARIETLQNQIASLGPAPEEGQTEAAEIASRRTALREQLTRLRAPIVTAEEAYSRANGLIGEIDRIVRDRQADALLRAGPSPVNPSHWDDALDAVQTTSVRIKDEVRNAWLSPAQRTELRQGLPVAIIFLIFALILILRGRIWMERLATKLSGRGQGVWSFLISIGQIIIPMIGIIAITRAVYQSGLVGLRGDILLSVIPFMGLSFFAARWLGMRAFPRSDAQYSLLTLDERQRRQARFNMASLGFLLGFVALIDAYKGYERYSAEVITVLQFPLIVLSCVILYRIANLIKAHLNADIQENTEKNYRNGLLSILSKVIYGISFAGPIIAAFGYNIAAEFIVFPTVLTLGLIILVSVLQRQVSNVYALLTRRGEDSKDALIPVLISFVLAVAAMPLLVLIWGGRVSDLTEMWTQFREGFAIGETRISPTDFLTVAIVFALGFMLTRLIQAGLRNSVLPKTRVDVGGRNAIVSGTGYIGVFLAAIAAITAAGINLTSLAFVAGALSVGIGFGLQNIVSNFVSGIILLIERPISEGDWIEVGGRMGYVRTISVRSTRIETFDRTDVIVPNADLISNQVINWTRGNSIGRAIVPVGVAYGTDTKKVEAILSEIAKDHPMVVLNPPPNVLFMGFGADSLDFEIRAILRDVNWLLSVKSEMNHAIAKRFAEEGIEIPFAQRDVWLRNPEALKANKDCE</sequence>
<name>A0ABX2IR99_9RHOB</name>
<dbReference type="InterPro" id="IPR010920">
    <property type="entry name" value="LSM_dom_sf"/>
</dbReference>
<feature type="transmembrane region" description="Helical" evidence="7">
    <location>
        <begin position="313"/>
        <end position="331"/>
    </location>
</feature>
<feature type="domain" description="Mechanosensitive ion channel MscS C-terminal" evidence="11">
    <location>
        <begin position="663"/>
        <end position="744"/>
    </location>
</feature>
<feature type="transmembrane region" description="Helical" evidence="7">
    <location>
        <begin position="195"/>
        <end position="212"/>
    </location>
</feature>
<evidence type="ECO:0000256" key="4">
    <source>
        <dbReference type="ARBA" id="ARBA00022692"/>
    </source>
</evidence>
<evidence type="ECO:0000256" key="8">
    <source>
        <dbReference type="SAM" id="SignalP"/>
    </source>
</evidence>
<evidence type="ECO:0000313" key="12">
    <source>
        <dbReference type="EMBL" id="NSX55412.1"/>
    </source>
</evidence>
<evidence type="ECO:0000256" key="2">
    <source>
        <dbReference type="ARBA" id="ARBA00008017"/>
    </source>
</evidence>
<evidence type="ECO:0000313" key="13">
    <source>
        <dbReference type="Proteomes" id="UP000777935"/>
    </source>
</evidence>
<dbReference type="Gene3D" id="1.10.287.1260">
    <property type="match status" value="1"/>
</dbReference>
<feature type="transmembrane region" description="Helical" evidence="7">
    <location>
        <begin position="413"/>
        <end position="431"/>
    </location>
</feature>
<feature type="transmembrane region" description="Helical" evidence="7">
    <location>
        <begin position="382"/>
        <end position="407"/>
    </location>
</feature>
<dbReference type="InterPro" id="IPR011014">
    <property type="entry name" value="MscS_channel_TM-2"/>
</dbReference>
<evidence type="ECO:0000259" key="10">
    <source>
        <dbReference type="Pfam" id="PF12607"/>
    </source>
</evidence>
<evidence type="ECO:0000256" key="1">
    <source>
        <dbReference type="ARBA" id="ARBA00004651"/>
    </source>
</evidence>
<dbReference type="InterPro" id="IPR052702">
    <property type="entry name" value="MscS-like_channel"/>
</dbReference>
<evidence type="ECO:0000256" key="5">
    <source>
        <dbReference type="ARBA" id="ARBA00022989"/>
    </source>
</evidence>
<dbReference type="InterPro" id="IPR023408">
    <property type="entry name" value="MscS_beta-dom_sf"/>
</dbReference>
<comment type="caution">
    <text evidence="12">The sequence shown here is derived from an EMBL/GenBank/DDBJ whole genome shotgun (WGS) entry which is preliminary data.</text>
</comment>
<comment type="subcellular location">
    <subcellularLocation>
        <location evidence="1">Cell membrane</location>
        <topology evidence="1">Multi-pass membrane protein</topology>
    </subcellularLocation>
</comment>
<protein>
    <submittedName>
        <fullName evidence="12">Mechanosensitive ion channel family protein</fullName>
    </submittedName>
</protein>
<evidence type="ECO:0000256" key="6">
    <source>
        <dbReference type="ARBA" id="ARBA00023136"/>
    </source>
</evidence>
<dbReference type="PANTHER" id="PTHR30347:SF1">
    <property type="entry name" value="MECHANOSENSITIVE CHANNEL MSCK"/>
    <property type="match status" value="1"/>
</dbReference>
<dbReference type="SUPFAM" id="SSF82861">
    <property type="entry name" value="Mechanosensitive channel protein MscS (YggB), transmembrane region"/>
    <property type="match status" value="1"/>
</dbReference>
<dbReference type="Gene3D" id="2.30.30.60">
    <property type="match status" value="1"/>
</dbReference>
<feature type="transmembrane region" description="Helical" evidence="7">
    <location>
        <begin position="268"/>
        <end position="287"/>
    </location>
</feature>
<dbReference type="Pfam" id="PF12607">
    <property type="entry name" value="DUF3772"/>
    <property type="match status" value="1"/>
</dbReference>
<reference evidence="12 13" key="1">
    <citation type="submission" date="2020-06" db="EMBL/GenBank/DDBJ databases">
        <title>Sulfitobacter algicola sp. nov., isolated from green algae.</title>
        <authorList>
            <person name="Wang C."/>
        </authorList>
    </citation>
    <scope>NUCLEOTIDE SEQUENCE [LARGE SCALE GENOMIC DNA]</scope>
    <source>
        <strain evidence="12 13">1151</strain>
    </source>
</reference>
<feature type="domain" description="Mechanosensitive ion channel MscS" evidence="9">
    <location>
        <begin position="587"/>
        <end position="654"/>
    </location>
</feature>
<dbReference type="EMBL" id="JABUFE010000006">
    <property type="protein sequence ID" value="NSX55412.1"/>
    <property type="molecule type" value="Genomic_DNA"/>
</dbReference>
<keyword evidence="6 7" id="KW-0472">Membrane</keyword>
<keyword evidence="3" id="KW-1003">Cell membrane</keyword>
<feature type="transmembrane region" description="Helical" evidence="7">
    <location>
        <begin position="452"/>
        <end position="475"/>
    </location>
</feature>
<dbReference type="SUPFAM" id="SSF82689">
    <property type="entry name" value="Mechanosensitive channel protein MscS (YggB), C-terminal domain"/>
    <property type="match status" value="1"/>
</dbReference>
<feature type="domain" description="DUF3772" evidence="10">
    <location>
        <begin position="121"/>
        <end position="181"/>
    </location>
</feature>
<evidence type="ECO:0000259" key="11">
    <source>
        <dbReference type="Pfam" id="PF21082"/>
    </source>
</evidence>
<evidence type="ECO:0000259" key="9">
    <source>
        <dbReference type="Pfam" id="PF00924"/>
    </source>
</evidence>